<accession>A0ABY8VGP2</accession>
<protein>
    <submittedName>
        <fullName evidence="3">Xaa-Pro peptidase family protein</fullName>
    </submittedName>
</protein>
<keyword evidence="4" id="KW-1185">Reference proteome</keyword>
<evidence type="ECO:0000313" key="3">
    <source>
        <dbReference type="EMBL" id="WIM68831.1"/>
    </source>
</evidence>
<dbReference type="EMBL" id="CP126969">
    <property type="protein sequence ID" value="WIM68831.1"/>
    <property type="molecule type" value="Genomic_DNA"/>
</dbReference>
<dbReference type="InterPro" id="IPR000587">
    <property type="entry name" value="Creatinase_N"/>
</dbReference>
<reference evidence="3 4" key="1">
    <citation type="submission" date="2023-05" db="EMBL/GenBank/DDBJ databases">
        <title>Corynebacterium suedekumii sp. nov. and Corynebacterium breve sp. nov. isolated from raw cow's milk.</title>
        <authorList>
            <person name="Baer M.K."/>
            <person name="Mehl L."/>
            <person name="Hellmuth R."/>
            <person name="Marke G."/>
            <person name="Lipski A."/>
        </authorList>
    </citation>
    <scope>NUCLEOTIDE SEQUENCE [LARGE SCALE GENOMIC DNA]</scope>
    <source>
        <strain evidence="3 4">R4</strain>
    </source>
</reference>
<dbReference type="Gene3D" id="3.90.230.10">
    <property type="entry name" value="Creatinase/methionine aminopeptidase superfamily"/>
    <property type="match status" value="1"/>
</dbReference>
<dbReference type="Pfam" id="PF01321">
    <property type="entry name" value="Creatinase_N"/>
    <property type="match status" value="1"/>
</dbReference>
<evidence type="ECO:0000313" key="4">
    <source>
        <dbReference type="Proteomes" id="UP001225598"/>
    </source>
</evidence>
<dbReference type="RefSeq" id="WP_284826627.1">
    <property type="nucleotide sequence ID" value="NZ_CP126969.1"/>
</dbReference>
<feature type="domain" description="Creatinase N-terminal" evidence="2">
    <location>
        <begin position="17"/>
        <end position="127"/>
    </location>
</feature>
<dbReference type="InterPro" id="IPR050659">
    <property type="entry name" value="Peptidase_M24B"/>
</dbReference>
<dbReference type="PANTHER" id="PTHR46112:SF3">
    <property type="entry name" value="AMINOPEPTIDASE YPDF"/>
    <property type="match status" value="1"/>
</dbReference>
<dbReference type="InterPro" id="IPR036005">
    <property type="entry name" value="Creatinase/aminopeptidase-like"/>
</dbReference>
<dbReference type="Pfam" id="PF00557">
    <property type="entry name" value="Peptidase_M24"/>
    <property type="match status" value="1"/>
</dbReference>
<sequence>MSDAIVKTFGPDVYADRIKRAQALVHERGLSGLIIGTGSEFAYFTGSWMQSHERLTALVIPAEDAPWVVVPLTDAESLAADGVSIRGWRDGDDSYALATQGLRPGTVGFGSSLTANHVFRLQQLVDDSVLAVEVLAELFMVKDAAELEQLDFAGRAIDRVHDVVPELLQPGRTERAVAQDLERLILKEHDAVDFVIVGSGPNGANPHHDFSDRVLEEGDSVVVDIGGTVGVGYHSDCTRTYQVGEITDPEFLAAYDAVRLAQEAACQAVKPGVSAADLDAVARGIITQAGFGDLFTHRLGHGIGLAGHEEPFIIQGNDQTLQECMTFSIEPGVYKPGAWGIRIEDIVAVTSKSVRYFNFQPKDLR</sequence>
<dbReference type="Proteomes" id="UP001225598">
    <property type="component" value="Chromosome"/>
</dbReference>
<feature type="domain" description="Peptidase M24" evidence="1">
    <location>
        <begin position="150"/>
        <end position="350"/>
    </location>
</feature>
<evidence type="ECO:0000259" key="1">
    <source>
        <dbReference type="Pfam" id="PF00557"/>
    </source>
</evidence>
<dbReference type="SUPFAM" id="SSF53092">
    <property type="entry name" value="Creatinase/prolidase N-terminal domain"/>
    <property type="match status" value="1"/>
</dbReference>
<proteinExistence type="predicted"/>
<dbReference type="InterPro" id="IPR000994">
    <property type="entry name" value="Pept_M24"/>
</dbReference>
<dbReference type="SUPFAM" id="SSF55920">
    <property type="entry name" value="Creatinase/aminopeptidase"/>
    <property type="match status" value="1"/>
</dbReference>
<name>A0ABY8VGP2_9CORY</name>
<dbReference type="Gene3D" id="3.40.350.10">
    <property type="entry name" value="Creatinase/prolidase N-terminal domain"/>
    <property type="match status" value="1"/>
</dbReference>
<dbReference type="InterPro" id="IPR029149">
    <property type="entry name" value="Creatin/AminoP/Spt16_N"/>
</dbReference>
<evidence type="ECO:0000259" key="2">
    <source>
        <dbReference type="Pfam" id="PF01321"/>
    </source>
</evidence>
<dbReference type="PANTHER" id="PTHR46112">
    <property type="entry name" value="AMINOPEPTIDASE"/>
    <property type="match status" value="1"/>
</dbReference>
<gene>
    <name evidence="3" type="ORF">QP027_05475</name>
</gene>
<organism evidence="3 4">
    <name type="scientific">Corynebacterium breve</name>
    <dbReference type="NCBI Taxonomy" id="3049799"/>
    <lineage>
        <taxon>Bacteria</taxon>
        <taxon>Bacillati</taxon>
        <taxon>Actinomycetota</taxon>
        <taxon>Actinomycetes</taxon>
        <taxon>Mycobacteriales</taxon>
        <taxon>Corynebacteriaceae</taxon>
        <taxon>Corynebacterium</taxon>
    </lineage>
</organism>